<dbReference type="SMART" id="SM01057">
    <property type="entry name" value="Carb_anhydrase"/>
    <property type="match status" value="1"/>
</dbReference>
<dbReference type="PANTHER" id="PTHR18952">
    <property type="entry name" value="CARBONIC ANHYDRASE"/>
    <property type="match status" value="1"/>
</dbReference>
<dbReference type="InterPro" id="IPR023561">
    <property type="entry name" value="Carbonic_anhydrase_a-class"/>
</dbReference>
<dbReference type="EMBL" id="CAJGYM010000002">
    <property type="protein sequence ID" value="CAD6185223.1"/>
    <property type="molecule type" value="Genomic_DNA"/>
</dbReference>
<dbReference type="InterPro" id="IPR018338">
    <property type="entry name" value="Carbonic_anhydrase_a-class_CS"/>
</dbReference>
<name>A0A8S1GRE1_9PELO</name>
<dbReference type="PROSITE" id="PS00162">
    <property type="entry name" value="ALPHA_CA_1"/>
    <property type="match status" value="1"/>
</dbReference>
<comment type="function">
    <text evidence="8">Reversible hydration of carbon dioxide.</text>
</comment>
<comment type="cofactor">
    <cofactor evidence="1 8">
        <name>Zn(2+)</name>
        <dbReference type="ChEBI" id="CHEBI:29105"/>
    </cofactor>
</comment>
<organism evidence="10 11">
    <name type="scientific">Caenorhabditis auriculariae</name>
    <dbReference type="NCBI Taxonomy" id="2777116"/>
    <lineage>
        <taxon>Eukaryota</taxon>
        <taxon>Metazoa</taxon>
        <taxon>Ecdysozoa</taxon>
        <taxon>Nematoda</taxon>
        <taxon>Chromadorea</taxon>
        <taxon>Rhabditida</taxon>
        <taxon>Rhabditina</taxon>
        <taxon>Rhabditomorpha</taxon>
        <taxon>Rhabditoidea</taxon>
        <taxon>Rhabditidae</taxon>
        <taxon>Peloderinae</taxon>
        <taxon>Caenorhabditis</taxon>
    </lineage>
</organism>
<sequence length="246" mass="28093">MTGHWSYYEDDGCGPTQWPNGLRQSPVNIDLSNVVFHETNDGIKFVNYDHVLRGELVNNGHSVQLKPELYGEAPEIYGGGLDQVYRLVQYHFHWGSNCCEGSEHLIDGKSYPAELHLVHQGTEDPNMLAVIGVFLEIGDDGSALAQEEQVLSRLQYNNSSAYVENIVLADKLPINRNSFFRYSGSLTTPPCSEVVTWTVFPQPIQVTEEQLDLFRNVEDPYRRPIVRNFRPVQELYDREITQYEIV</sequence>
<accession>A0A8S1GRE1</accession>
<evidence type="ECO:0000256" key="6">
    <source>
        <dbReference type="ARBA" id="ARBA00023239"/>
    </source>
</evidence>
<gene>
    <name evidence="10" type="ORF">CAUJ_LOCUS1142</name>
</gene>
<protein>
    <recommendedName>
        <fullName evidence="3 8">Carbonic anhydrase</fullName>
        <ecNumber evidence="3 8">4.2.1.1</ecNumber>
    </recommendedName>
</protein>
<evidence type="ECO:0000256" key="4">
    <source>
        <dbReference type="ARBA" id="ARBA00022723"/>
    </source>
</evidence>
<evidence type="ECO:0000256" key="1">
    <source>
        <dbReference type="ARBA" id="ARBA00001947"/>
    </source>
</evidence>
<dbReference type="InterPro" id="IPR036398">
    <property type="entry name" value="CA_dom_sf"/>
</dbReference>
<dbReference type="Proteomes" id="UP000835052">
    <property type="component" value="Unassembled WGS sequence"/>
</dbReference>
<keyword evidence="11" id="KW-1185">Reference proteome</keyword>
<feature type="domain" description="Alpha-carbonic anhydrase" evidence="9">
    <location>
        <begin position="3"/>
        <end position="244"/>
    </location>
</feature>
<reference evidence="10" key="1">
    <citation type="submission" date="2020-10" db="EMBL/GenBank/DDBJ databases">
        <authorList>
            <person name="Kikuchi T."/>
        </authorList>
    </citation>
    <scope>NUCLEOTIDE SEQUENCE</scope>
    <source>
        <strain evidence="10">NKZ352</strain>
    </source>
</reference>
<dbReference type="GO" id="GO:0005737">
    <property type="term" value="C:cytoplasm"/>
    <property type="evidence" value="ECO:0007669"/>
    <property type="project" value="TreeGrafter"/>
</dbReference>
<evidence type="ECO:0000256" key="2">
    <source>
        <dbReference type="ARBA" id="ARBA00010718"/>
    </source>
</evidence>
<evidence type="ECO:0000313" key="11">
    <source>
        <dbReference type="Proteomes" id="UP000835052"/>
    </source>
</evidence>
<proteinExistence type="inferred from homology"/>
<dbReference type="EC" id="4.2.1.1" evidence="3 8"/>
<keyword evidence="6 8" id="KW-0456">Lyase</keyword>
<evidence type="ECO:0000256" key="7">
    <source>
        <dbReference type="ARBA" id="ARBA00048348"/>
    </source>
</evidence>
<dbReference type="PROSITE" id="PS51144">
    <property type="entry name" value="ALPHA_CA_2"/>
    <property type="match status" value="1"/>
</dbReference>
<evidence type="ECO:0000256" key="8">
    <source>
        <dbReference type="RuleBase" id="RU367011"/>
    </source>
</evidence>
<keyword evidence="4 8" id="KW-0479">Metal-binding</keyword>
<dbReference type="GO" id="GO:0008270">
    <property type="term" value="F:zinc ion binding"/>
    <property type="evidence" value="ECO:0007669"/>
    <property type="project" value="UniProtKB-UniRule"/>
</dbReference>
<evidence type="ECO:0000256" key="3">
    <source>
        <dbReference type="ARBA" id="ARBA00012925"/>
    </source>
</evidence>
<dbReference type="Gene3D" id="3.10.200.10">
    <property type="entry name" value="Alpha carbonic anhydrase"/>
    <property type="match status" value="1"/>
</dbReference>
<dbReference type="CDD" id="cd00326">
    <property type="entry name" value="alpha_CA"/>
    <property type="match status" value="1"/>
</dbReference>
<evidence type="ECO:0000313" key="10">
    <source>
        <dbReference type="EMBL" id="CAD6185223.1"/>
    </source>
</evidence>
<comment type="similarity">
    <text evidence="2 8">Belongs to the alpha-carbonic anhydrase family.</text>
</comment>
<dbReference type="OrthoDB" id="429145at2759"/>
<dbReference type="PANTHER" id="PTHR18952:SF141">
    <property type="entry name" value="CARBONIC ANHYDRASE"/>
    <property type="match status" value="1"/>
</dbReference>
<dbReference type="SUPFAM" id="SSF51069">
    <property type="entry name" value="Carbonic anhydrase"/>
    <property type="match status" value="1"/>
</dbReference>
<dbReference type="InterPro" id="IPR001148">
    <property type="entry name" value="CA_dom"/>
</dbReference>
<dbReference type="Pfam" id="PF00194">
    <property type="entry name" value="Carb_anhydrase"/>
    <property type="match status" value="1"/>
</dbReference>
<dbReference type="GO" id="GO:0004089">
    <property type="term" value="F:carbonate dehydratase activity"/>
    <property type="evidence" value="ECO:0007669"/>
    <property type="project" value="UniProtKB-UniRule"/>
</dbReference>
<comment type="caution">
    <text evidence="10">The sequence shown here is derived from an EMBL/GenBank/DDBJ whole genome shotgun (WGS) entry which is preliminary data.</text>
</comment>
<evidence type="ECO:0000259" key="9">
    <source>
        <dbReference type="PROSITE" id="PS51144"/>
    </source>
</evidence>
<evidence type="ECO:0000256" key="5">
    <source>
        <dbReference type="ARBA" id="ARBA00022833"/>
    </source>
</evidence>
<dbReference type="AlphaFoldDB" id="A0A8S1GRE1"/>
<comment type="catalytic activity">
    <reaction evidence="7 8">
        <text>hydrogencarbonate + H(+) = CO2 + H2O</text>
        <dbReference type="Rhea" id="RHEA:10748"/>
        <dbReference type="ChEBI" id="CHEBI:15377"/>
        <dbReference type="ChEBI" id="CHEBI:15378"/>
        <dbReference type="ChEBI" id="CHEBI:16526"/>
        <dbReference type="ChEBI" id="CHEBI:17544"/>
        <dbReference type="EC" id="4.2.1.1"/>
    </reaction>
</comment>
<keyword evidence="5 8" id="KW-0862">Zinc</keyword>